<keyword evidence="1" id="KW-0472">Membrane</keyword>
<feature type="transmembrane region" description="Helical" evidence="1">
    <location>
        <begin position="40"/>
        <end position="60"/>
    </location>
</feature>
<keyword evidence="3" id="KW-1185">Reference proteome</keyword>
<protein>
    <submittedName>
        <fullName evidence="2">Uncharacterized protein</fullName>
    </submittedName>
</protein>
<dbReference type="Proteomes" id="UP001211065">
    <property type="component" value="Unassembled WGS sequence"/>
</dbReference>
<sequence>MFFALTSAGLYHTIFGIPRALKLMNFKSVKSFSDKTWENVAFVSGLAAISTVLALSGVYYDINVQKSGLWSSLNTAMLQTVQF</sequence>
<keyword evidence="1" id="KW-0812">Transmembrane</keyword>
<organism evidence="2 3">
    <name type="scientific">Clydaea vesicula</name>
    <dbReference type="NCBI Taxonomy" id="447962"/>
    <lineage>
        <taxon>Eukaryota</taxon>
        <taxon>Fungi</taxon>
        <taxon>Fungi incertae sedis</taxon>
        <taxon>Chytridiomycota</taxon>
        <taxon>Chytridiomycota incertae sedis</taxon>
        <taxon>Chytridiomycetes</taxon>
        <taxon>Lobulomycetales</taxon>
        <taxon>Lobulomycetaceae</taxon>
        <taxon>Clydaea</taxon>
    </lineage>
</organism>
<evidence type="ECO:0000313" key="2">
    <source>
        <dbReference type="EMBL" id="KAJ3209044.1"/>
    </source>
</evidence>
<accession>A0AAD5XWT8</accession>
<keyword evidence="1" id="KW-1133">Transmembrane helix</keyword>
<feature type="non-terminal residue" evidence="2">
    <location>
        <position position="83"/>
    </location>
</feature>
<dbReference type="EMBL" id="JADGJW010000962">
    <property type="protein sequence ID" value="KAJ3209044.1"/>
    <property type="molecule type" value="Genomic_DNA"/>
</dbReference>
<comment type="caution">
    <text evidence="2">The sequence shown here is derived from an EMBL/GenBank/DDBJ whole genome shotgun (WGS) entry which is preliminary data.</text>
</comment>
<name>A0AAD5XWT8_9FUNG</name>
<proteinExistence type="predicted"/>
<reference evidence="2" key="1">
    <citation type="submission" date="2020-05" db="EMBL/GenBank/DDBJ databases">
        <title>Phylogenomic resolution of chytrid fungi.</title>
        <authorList>
            <person name="Stajich J.E."/>
            <person name="Amses K."/>
            <person name="Simmons R."/>
            <person name="Seto K."/>
            <person name="Myers J."/>
            <person name="Bonds A."/>
            <person name="Quandt C.A."/>
            <person name="Barry K."/>
            <person name="Liu P."/>
            <person name="Grigoriev I."/>
            <person name="Longcore J.E."/>
            <person name="James T.Y."/>
        </authorList>
    </citation>
    <scope>NUCLEOTIDE SEQUENCE</scope>
    <source>
        <strain evidence="2">JEL0476</strain>
    </source>
</reference>
<evidence type="ECO:0000256" key="1">
    <source>
        <dbReference type="SAM" id="Phobius"/>
    </source>
</evidence>
<gene>
    <name evidence="2" type="ORF">HK099_008599</name>
</gene>
<evidence type="ECO:0000313" key="3">
    <source>
        <dbReference type="Proteomes" id="UP001211065"/>
    </source>
</evidence>
<dbReference type="AlphaFoldDB" id="A0AAD5XWT8"/>